<proteinExistence type="predicted"/>
<dbReference type="PROSITE" id="PS51459">
    <property type="entry name" value="FIDO"/>
    <property type="match status" value="1"/>
</dbReference>
<dbReference type="InterPro" id="IPR036597">
    <property type="entry name" value="Fido-like_dom_sf"/>
</dbReference>
<gene>
    <name evidence="2" type="ordered locus">VNG_6349C</name>
</gene>
<keyword evidence="2" id="KW-0614">Plasmid</keyword>
<dbReference type="InParanoid" id="Q9HHK6"/>
<dbReference type="HOGENOM" id="CLU_047250_1_1_2"/>
<evidence type="ECO:0000313" key="2">
    <source>
        <dbReference type="EMBL" id="AAG20974.1"/>
    </source>
</evidence>
<dbReference type="PANTHER" id="PTHR13504:SF38">
    <property type="entry name" value="FIDO DOMAIN-CONTAINING PROTEIN"/>
    <property type="match status" value="1"/>
</dbReference>
<dbReference type="SUPFAM" id="SSF46785">
    <property type="entry name" value="Winged helix' DNA-binding domain"/>
    <property type="match status" value="1"/>
</dbReference>
<evidence type="ECO:0000313" key="3">
    <source>
        <dbReference type="Proteomes" id="UP000000554"/>
    </source>
</evidence>
<name>Q9HHK6_HALSA</name>
<dbReference type="InterPro" id="IPR025758">
    <property type="entry name" value="Fic/DOC_N"/>
</dbReference>
<dbReference type="SUPFAM" id="SSF140931">
    <property type="entry name" value="Fic-like"/>
    <property type="match status" value="1"/>
</dbReference>
<reference evidence="2 3" key="1">
    <citation type="journal article" date="2000" name="Proc. Natl. Acad. Sci. U.S.A.">
        <title>Genome sequence of Halobacterium species NRC-1.</title>
        <authorList>
            <person name="Ng W.V."/>
            <person name="Kennedy S.P."/>
            <person name="Mahairas G.G."/>
            <person name="Berquist B."/>
            <person name="Pan M."/>
            <person name="Shukla H.D."/>
            <person name="Lasky S.R."/>
            <person name="Baliga N.S."/>
            <person name="Thorsson V."/>
            <person name="Sbrogna J."/>
            <person name="Swartzell S."/>
            <person name="Weir D."/>
            <person name="Hall J."/>
            <person name="Dahl T.A."/>
            <person name="Welti R."/>
            <person name="Goo Y.A."/>
            <person name="Leithauser B."/>
            <person name="Keller K."/>
            <person name="Cruz R."/>
            <person name="Danson M.J."/>
            <person name="Hough D.W."/>
            <person name="Maddocks D.G."/>
            <person name="Jablonski P.E."/>
            <person name="Krebs M.P."/>
            <person name="Angevine C.M."/>
            <person name="Dale H."/>
            <person name="Isenbarger T.A."/>
            <person name="Peck R.F."/>
            <person name="Pohlschroder M."/>
            <person name="Spudich J.L."/>
            <person name="Jung K.W."/>
            <person name="Alam M."/>
            <person name="Freitas T."/>
            <person name="Hou S."/>
            <person name="Daniels C.J."/>
            <person name="Dennis P.P."/>
            <person name="Omer A.D."/>
            <person name="Ebhardt H."/>
            <person name="Lowe T.M."/>
            <person name="Liang P."/>
            <person name="Riley M."/>
            <person name="Hood L."/>
            <person name="DasSarma S."/>
        </authorList>
    </citation>
    <scope>NUCLEOTIDE SEQUENCE [LARGE SCALE GENOMIC DNA]</scope>
    <source>
        <strain evidence="3">ATCC 700922 / JCM 11081 / NRC-1</strain>
        <plasmid evidence="3">Plasmid pNRC200</plasmid>
    </source>
</reference>
<dbReference type="InterPro" id="IPR026287">
    <property type="entry name" value="SoFic-like"/>
</dbReference>
<dbReference type="Pfam" id="PF13784">
    <property type="entry name" value="Fic_N"/>
    <property type="match status" value="1"/>
</dbReference>
<dbReference type="InterPro" id="IPR040198">
    <property type="entry name" value="Fido_containing"/>
</dbReference>
<protein>
    <submittedName>
        <fullName evidence="2">Vng6349c</fullName>
    </submittedName>
</protein>
<dbReference type="PIRSF" id="PIRSF038925">
    <property type="entry name" value="AMP-prot_trans"/>
    <property type="match status" value="1"/>
</dbReference>
<dbReference type="KEGG" id="hal:VNG_6349C"/>
<keyword evidence="3" id="KW-1185">Reference proteome</keyword>
<sequence>MEHRYASKRGCMDFLMHMVAIDSWLSGSRGQVYMQPAKLDADAPGNLISYGRESYYKPDPLPPSQDLALDDDFYETLADATFWLGKLSGVSLELDFPPVLYTSLLRKEAMESAEIEGADVDYDALYSLETRTFDEGRDEPSETTAAAETKDTREVLNYETAVKEGIDALDAGEELNVELLHDLHETLLTGVPDDRVDTDTIGDYKTNPNYLGDFLPPAPGAVEDLMDGLFTYYRTGGSYHPLVDIALFHYQFETIHPYGDGNGRLGRLLITLQLYDADLLERPNLYLSEYLNRNKTTYVERMEGVRFHGEWEAWLSFFIEGIARQAHESVERTRALADLRREYEHEYGGKAYTKNQLAVTLFEQPYITSKTVQRLFDIEQSTASRAINELVNEGILEEVPRHGRNKEYRAREIFEILEQPPQTY</sequence>
<dbReference type="PANTHER" id="PTHR13504">
    <property type="entry name" value="FIDO DOMAIN-CONTAINING PROTEIN DDB_G0283145"/>
    <property type="match status" value="1"/>
</dbReference>
<evidence type="ECO:0000259" key="1">
    <source>
        <dbReference type="PROSITE" id="PS51459"/>
    </source>
</evidence>
<dbReference type="AlphaFoldDB" id="Q9HHK6"/>
<geneLocation type="plasmid" evidence="2 3">
    <name>pNRC200</name>
</geneLocation>
<dbReference type="Gene3D" id="1.10.3290.10">
    <property type="entry name" value="Fido-like domain"/>
    <property type="match status" value="1"/>
</dbReference>
<dbReference type="InterPro" id="IPR036390">
    <property type="entry name" value="WH_DNA-bd_sf"/>
</dbReference>
<dbReference type="InterPro" id="IPR036388">
    <property type="entry name" value="WH-like_DNA-bd_sf"/>
</dbReference>
<dbReference type="Gene3D" id="1.10.10.10">
    <property type="entry name" value="Winged helix-like DNA-binding domain superfamily/Winged helix DNA-binding domain"/>
    <property type="match status" value="1"/>
</dbReference>
<dbReference type="Proteomes" id="UP000000554">
    <property type="component" value="Plasmid pNRC200"/>
</dbReference>
<dbReference type="PhylomeDB" id="Q9HHK6"/>
<feature type="domain" description="Fido" evidence="1">
    <location>
        <begin position="175"/>
        <end position="320"/>
    </location>
</feature>
<dbReference type="Pfam" id="PF02661">
    <property type="entry name" value="Fic"/>
    <property type="match status" value="1"/>
</dbReference>
<dbReference type="PATRIC" id="fig|64091.14.peg.2314"/>
<accession>Q9HHK6</accession>
<dbReference type="InterPro" id="IPR003812">
    <property type="entry name" value="Fido"/>
</dbReference>
<organism evidence="2 3">
    <name type="scientific">Halobacterium salinarum (strain ATCC 700922 / JCM 11081 / NRC-1)</name>
    <name type="common">Halobacterium halobium</name>
    <dbReference type="NCBI Taxonomy" id="64091"/>
    <lineage>
        <taxon>Archaea</taxon>
        <taxon>Methanobacteriati</taxon>
        <taxon>Methanobacteriota</taxon>
        <taxon>Stenosarchaea group</taxon>
        <taxon>Halobacteria</taxon>
        <taxon>Halobacteriales</taxon>
        <taxon>Halobacteriaceae</taxon>
        <taxon>Halobacterium</taxon>
        <taxon>Halobacterium salinarum NRC-34001</taxon>
    </lineage>
</organism>
<dbReference type="EMBL" id="AE004438">
    <property type="protein sequence ID" value="AAG20974.1"/>
    <property type="molecule type" value="Genomic_DNA"/>
</dbReference>